<dbReference type="PANTHER" id="PTHR37212:SF2">
    <property type="entry name" value="ACTIN PROTEIN 2_3 COMPLEX SUBUNIT-LIKE PROTEIN"/>
    <property type="match status" value="1"/>
</dbReference>
<dbReference type="EMBL" id="GHES01033352">
    <property type="protein sequence ID" value="MPA63911.1"/>
    <property type="molecule type" value="Transcribed_RNA"/>
</dbReference>
<sequence>MEGPLDFELEDPLLSSPVSTKKRKKKVIGLDDLLTDYYKEKSKLIEKEAKQAKARKSYNSDEDEDSRVAELSQCVEKCQQHMGQLNGEDDICFWGLQVFGNQKTSPPLVYPELGSCVLLQSFTNNDLNSLVELNTEKGETFLESLLVDGWLLKLVYSCNSVEKSIATWTFNLMLYSSKEVLRTSACDFWCAILSPKKEIKIDWLPNYYELKRALEIYGFLLDSLSKFSSNMENVQTDSDCGGPPQNIRAWIKHVAACFQVRSTYAIFSISEAEELVAVIIYLFLDRQLLGLSVILFECMLSAISFFTDNEWNTSCEKLAKSLAGRVPKDVNCLRIVEAISGVDARSKHLRSAVAFQILINCFDNKATDAEEILRLLISINVKDKSCDLFKVYIYLVLTENWLLSNPILEDKPVIYEMWGVYLRNCSCQITSMDLRSYASKVRSKASYLLQGTGNN</sequence>
<evidence type="ECO:0000313" key="1">
    <source>
        <dbReference type="EMBL" id="MPA63911.1"/>
    </source>
</evidence>
<protein>
    <submittedName>
        <fullName evidence="1">Uncharacterized protein</fullName>
    </submittedName>
</protein>
<dbReference type="AlphaFoldDB" id="A0A5B7B894"/>
<gene>
    <name evidence="1" type="ORF">Din_033352</name>
</gene>
<reference evidence="1" key="1">
    <citation type="submission" date="2019-08" db="EMBL/GenBank/DDBJ databases">
        <title>Reference gene set and small RNA set construction with multiple tissues from Davidia involucrata Baill.</title>
        <authorList>
            <person name="Yang H."/>
            <person name="Zhou C."/>
            <person name="Li G."/>
            <person name="Wang J."/>
            <person name="Gao P."/>
            <person name="Wang M."/>
            <person name="Wang R."/>
            <person name="Zhao Y."/>
        </authorList>
    </citation>
    <scope>NUCLEOTIDE SEQUENCE</scope>
    <source>
        <tissue evidence="1">Mixed with DoveR01_LX</tissue>
    </source>
</reference>
<accession>A0A5B7B894</accession>
<proteinExistence type="predicted"/>
<dbReference type="PANTHER" id="PTHR37212">
    <property type="entry name" value="ACTIN PROTEIN 2/3 COMPLEX SUBUNIT-LIKE PROTEIN"/>
    <property type="match status" value="1"/>
</dbReference>
<name>A0A5B7B894_DAVIN</name>
<organism evidence="1">
    <name type="scientific">Davidia involucrata</name>
    <name type="common">Dove tree</name>
    <dbReference type="NCBI Taxonomy" id="16924"/>
    <lineage>
        <taxon>Eukaryota</taxon>
        <taxon>Viridiplantae</taxon>
        <taxon>Streptophyta</taxon>
        <taxon>Embryophyta</taxon>
        <taxon>Tracheophyta</taxon>
        <taxon>Spermatophyta</taxon>
        <taxon>Magnoliopsida</taxon>
        <taxon>eudicotyledons</taxon>
        <taxon>Gunneridae</taxon>
        <taxon>Pentapetalae</taxon>
        <taxon>asterids</taxon>
        <taxon>Cornales</taxon>
        <taxon>Nyssaceae</taxon>
        <taxon>Davidia</taxon>
    </lineage>
</organism>